<dbReference type="EMBL" id="CAJHOF010000007">
    <property type="protein sequence ID" value="CAD7288475.1"/>
    <property type="molecule type" value="Genomic_DNA"/>
</dbReference>
<feature type="transmembrane region" description="Helical" evidence="1">
    <location>
        <begin position="328"/>
        <end position="346"/>
    </location>
</feature>
<reference evidence="2 3" key="1">
    <citation type="submission" date="2020-11" db="EMBL/GenBank/DDBJ databases">
        <authorList>
            <person name="Peeters C."/>
        </authorList>
    </citation>
    <scope>NUCLEOTIDE SEQUENCE [LARGE SCALE GENOMIC DNA]</scope>
    <source>
        <strain evidence="2 3">LMG 7974</strain>
    </source>
</reference>
<dbReference type="Proteomes" id="UP000789803">
    <property type="component" value="Unassembled WGS sequence"/>
</dbReference>
<feature type="transmembrane region" description="Helical" evidence="1">
    <location>
        <begin position="21"/>
        <end position="43"/>
    </location>
</feature>
<protein>
    <recommendedName>
        <fullName evidence="4">DUF4153 domain-containing protein</fullName>
    </recommendedName>
</protein>
<keyword evidence="1" id="KW-0472">Membrane</keyword>
<feature type="transmembrane region" description="Helical" evidence="1">
    <location>
        <begin position="146"/>
        <end position="168"/>
    </location>
</feature>
<keyword evidence="1" id="KW-1133">Transmembrane helix</keyword>
<feature type="transmembrane region" description="Helical" evidence="1">
    <location>
        <begin position="241"/>
        <end position="263"/>
    </location>
</feature>
<evidence type="ECO:0000313" key="2">
    <source>
        <dbReference type="EMBL" id="CAD7288475.1"/>
    </source>
</evidence>
<evidence type="ECO:0000313" key="3">
    <source>
        <dbReference type="Proteomes" id="UP000789803"/>
    </source>
</evidence>
<feature type="transmembrane region" description="Helical" evidence="1">
    <location>
        <begin position="208"/>
        <end position="229"/>
    </location>
</feature>
<organism evidence="2 3">
    <name type="scientific">Campylobacter majalis</name>
    <dbReference type="NCBI Taxonomy" id="2790656"/>
    <lineage>
        <taxon>Bacteria</taxon>
        <taxon>Pseudomonadati</taxon>
        <taxon>Campylobacterota</taxon>
        <taxon>Epsilonproteobacteria</taxon>
        <taxon>Campylobacterales</taxon>
        <taxon>Campylobacteraceae</taxon>
        <taxon>Campylobacter</taxon>
    </lineage>
</organism>
<comment type="caution">
    <text evidence="2">The sequence shown here is derived from an EMBL/GenBank/DDBJ whole genome shotgun (WGS) entry which is preliminary data.</text>
</comment>
<evidence type="ECO:0000256" key="1">
    <source>
        <dbReference type="SAM" id="Phobius"/>
    </source>
</evidence>
<dbReference type="RefSeq" id="WP_229932824.1">
    <property type="nucleotide sequence ID" value="NZ_CAJHOF010000007.1"/>
</dbReference>
<gene>
    <name evidence="2" type="ORF">LMG7974_01027</name>
</gene>
<sequence length="529" mass="60973">MNLFTEFKSSAKHTLKNHPAETILILLVGLAYAFLPYYALFMVLVDILPNYVGRFLRYASNSELYYNLPIFLVAIYSLRRFKAAYITAFFGSFVALFALLYIGLSNTHFLAITTISFILLLSDGFSRSNETFVKIALKKLSNLSMALATGAMILIVFVIILAGIQYLFDINLFINQAYFILFLSSVCWFFMVFEDANLNLESPFYEKIFNFLLTPALIIYTIILYIYIAKIAIFSGLPRGGVAYIVLVYLIFGFVFLMIFSVLSEKKWLKFYANFKFLALAPIVLLWVGIVERVSTYGFTPDRVYLCGVAGLMSVVYAMNFVKFLSSYRLISVLCMSLLCVTFFILDTRSITINSQTKRLEELVHKLNLNNLDALKSLNQTQLNELQEMSFIFDRYNAEFKPMPELLKHISDIKNPRDISFVLDQENFSDVTASRIIFNNQYYICKDEKECEIELSFGDKTAKVNLFNHAKNALEKYDINMQHYDDMKSEILFLRNEKYSVVFKAFYVDLIDDEISKIHAVTLMLLTSD</sequence>
<proteinExistence type="predicted"/>
<feature type="transmembrane region" description="Helical" evidence="1">
    <location>
        <begin position="275"/>
        <end position="291"/>
    </location>
</feature>
<feature type="transmembrane region" description="Helical" evidence="1">
    <location>
        <begin position="83"/>
        <end position="102"/>
    </location>
</feature>
<keyword evidence="3" id="KW-1185">Reference proteome</keyword>
<feature type="transmembrane region" description="Helical" evidence="1">
    <location>
        <begin position="303"/>
        <end position="321"/>
    </location>
</feature>
<feature type="transmembrane region" description="Helical" evidence="1">
    <location>
        <begin position="174"/>
        <end position="196"/>
    </location>
</feature>
<accession>A0ABM8Q6M4</accession>
<feature type="transmembrane region" description="Helical" evidence="1">
    <location>
        <begin position="55"/>
        <end position="76"/>
    </location>
</feature>
<name>A0ABM8Q6M4_9BACT</name>
<evidence type="ECO:0008006" key="4">
    <source>
        <dbReference type="Google" id="ProtNLM"/>
    </source>
</evidence>
<keyword evidence="1" id="KW-0812">Transmembrane</keyword>